<comment type="caution">
    <text evidence="9">The sequence shown here is derived from an EMBL/GenBank/DDBJ whole genome shotgun (WGS) entry which is preliminary data.</text>
</comment>
<dbReference type="GO" id="GO:0006511">
    <property type="term" value="P:ubiquitin-dependent protein catabolic process"/>
    <property type="evidence" value="ECO:0007669"/>
    <property type="project" value="TreeGrafter"/>
</dbReference>
<proteinExistence type="predicted"/>
<sequence>MLLIFQVICSLCSTEQDIDNFLLSLFRLDRVASTVVFAWGSTFVKNASSSTTMSQRINTTAMGVEYAELEAWRTSSIVINAYLFDSTKEICVLHCGHTIHLDCLKEMELHFHFACPVCSKSVCDMSNIWKKLDQEIASAPMSATYRNKMVWILCNDCGSTSEIQYHFVAHKCISCKSYNTRQIQGSPASCSSII</sequence>
<evidence type="ECO:0000256" key="7">
    <source>
        <dbReference type="ARBA" id="ARBA00023242"/>
    </source>
</evidence>
<comment type="subcellular location">
    <subcellularLocation>
        <location evidence="1">Nucleus</location>
    </subcellularLocation>
</comment>
<dbReference type="Gene3D" id="3.30.40.10">
    <property type="entry name" value="Zinc/RING finger domain, C3HC4 (zinc finger)"/>
    <property type="match status" value="1"/>
</dbReference>
<evidence type="ECO:0000259" key="8">
    <source>
        <dbReference type="Pfam" id="PF14599"/>
    </source>
</evidence>
<organism evidence="9 10">
    <name type="scientific">Kingdonia uniflora</name>
    <dbReference type="NCBI Taxonomy" id="39325"/>
    <lineage>
        <taxon>Eukaryota</taxon>
        <taxon>Viridiplantae</taxon>
        <taxon>Streptophyta</taxon>
        <taxon>Embryophyta</taxon>
        <taxon>Tracheophyta</taxon>
        <taxon>Spermatophyta</taxon>
        <taxon>Magnoliopsida</taxon>
        <taxon>Ranunculales</taxon>
        <taxon>Circaeasteraceae</taxon>
        <taxon>Kingdonia</taxon>
    </lineage>
</organism>
<keyword evidence="5" id="KW-0833">Ubl conjugation pathway</keyword>
<evidence type="ECO:0000313" key="10">
    <source>
        <dbReference type="Proteomes" id="UP000541444"/>
    </source>
</evidence>
<keyword evidence="4" id="KW-0863">Zinc-finger</keyword>
<evidence type="ECO:0000256" key="6">
    <source>
        <dbReference type="ARBA" id="ARBA00022833"/>
    </source>
</evidence>
<evidence type="ECO:0000313" key="9">
    <source>
        <dbReference type="EMBL" id="KAF6167680.1"/>
    </source>
</evidence>
<dbReference type="InterPro" id="IPR039512">
    <property type="entry name" value="RCHY1_zinc-ribbon"/>
</dbReference>
<keyword evidence="7" id="KW-0539">Nucleus</keyword>
<comment type="pathway">
    <text evidence="2">Protein modification; protein ubiquitination.</text>
</comment>
<feature type="domain" description="RCHY1 zinc-ribbon" evidence="8">
    <location>
        <begin position="123"/>
        <end position="181"/>
    </location>
</feature>
<dbReference type="FunFam" id="2.20.28.10:FF:000009">
    <property type="entry name" value="RING finger and CHY zinc finger domain-containing protein 1"/>
    <property type="match status" value="1"/>
</dbReference>
<dbReference type="OrthoDB" id="411372at2759"/>
<evidence type="ECO:0000256" key="3">
    <source>
        <dbReference type="ARBA" id="ARBA00022723"/>
    </source>
</evidence>
<evidence type="ECO:0000256" key="1">
    <source>
        <dbReference type="ARBA" id="ARBA00004123"/>
    </source>
</evidence>
<dbReference type="SUPFAM" id="SSF57850">
    <property type="entry name" value="RING/U-box"/>
    <property type="match status" value="1"/>
</dbReference>
<accession>A0A7J7NKY9</accession>
<name>A0A7J7NKY9_9MAGN</name>
<dbReference type="PANTHER" id="PTHR21319:SF58">
    <property type="entry name" value="E3 UBIQUITIN-PROTEIN LIGASE RZFP34"/>
    <property type="match status" value="1"/>
</dbReference>
<dbReference type="GO" id="GO:0016567">
    <property type="term" value="P:protein ubiquitination"/>
    <property type="evidence" value="ECO:0007669"/>
    <property type="project" value="TreeGrafter"/>
</dbReference>
<dbReference type="InterPro" id="IPR013083">
    <property type="entry name" value="Znf_RING/FYVE/PHD"/>
</dbReference>
<reference evidence="9 10" key="1">
    <citation type="journal article" date="2020" name="IScience">
        <title>Genome Sequencing of the Endangered Kingdonia uniflora (Circaeasteraceae, Ranunculales) Reveals Potential Mechanisms of Evolutionary Specialization.</title>
        <authorList>
            <person name="Sun Y."/>
            <person name="Deng T."/>
            <person name="Zhang A."/>
            <person name="Moore M.J."/>
            <person name="Landis J.B."/>
            <person name="Lin N."/>
            <person name="Zhang H."/>
            <person name="Zhang X."/>
            <person name="Huang J."/>
            <person name="Zhang X."/>
            <person name="Sun H."/>
            <person name="Wang H."/>
        </authorList>
    </citation>
    <scope>NUCLEOTIDE SEQUENCE [LARGE SCALE GENOMIC DNA]</scope>
    <source>
        <strain evidence="9">TB1705</strain>
        <tissue evidence="9">Leaf</tissue>
    </source>
</reference>
<keyword evidence="6" id="KW-0862">Zinc</keyword>
<protein>
    <recommendedName>
        <fullName evidence="8">RCHY1 zinc-ribbon domain-containing protein</fullName>
    </recommendedName>
</protein>
<evidence type="ECO:0000256" key="4">
    <source>
        <dbReference type="ARBA" id="ARBA00022771"/>
    </source>
</evidence>
<keyword evidence="10" id="KW-1185">Reference proteome</keyword>
<dbReference type="PANTHER" id="PTHR21319">
    <property type="entry name" value="RING FINGER AND CHY ZINC FINGER DOMAIN-CONTAINING PROTEIN 1"/>
    <property type="match status" value="1"/>
</dbReference>
<dbReference type="GO" id="GO:0008270">
    <property type="term" value="F:zinc ion binding"/>
    <property type="evidence" value="ECO:0007669"/>
    <property type="project" value="UniProtKB-KW"/>
</dbReference>
<dbReference type="Proteomes" id="UP000541444">
    <property type="component" value="Unassembled WGS sequence"/>
</dbReference>
<dbReference type="GO" id="GO:0061630">
    <property type="term" value="F:ubiquitin protein ligase activity"/>
    <property type="evidence" value="ECO:0007669"/>
    <property type="project" value="TreeGrafter"/>
</dbReference>
<dbReference type="EMBL" id="JACGCM010000719">
    <property type="protein sequence ID" value="KAF6167680.1"/>
    <property type="molecule type" value="Genomic_DNA"/>
</dbReference>
<dbReference type="AlphaFoldDB" id="A0A7J7NKY9"/>
<gene>
    <name evidence="9" type="ORF">GIB67_017175</name>
</gene>
<dbReference type="Pfam" id="PF14599">
    <property type="entry name" value="zinc_ribbon_6"/>
    <property type="match status" value="1"/>
</dbReference>
<evidence type="ECO:0000256" key="5">
    <source>
        <dbReference type="ARBA" id="ARBA00022786"/>
    </source>
</evidence>
<evidence type="ECO:0000256" key="2">
    <source>
        <dbReference type="ARBA" id="ARBA00004906"/>
    </source>
</evidence>
<dbReference type="Gene3D" id="2.20.28.10">
    <property type="match status" value="1"/>
</dbReference>
<dbReference type="GO" id="GO:0005634">
    <property type="term" value="C:nucleus"/>
    <property type="evidence" value="ECO:0007669"/>
    <property type="project" value="UniProtKB-SubCell"/>
</dbReference>
<keyword evidence="3" id="KW-0479">Metal-binding</keyword>